<dbReference type="SUPFAM" id="SSF52540">
    <property type="entry name" value="P-loop containing nucleoside triphosphate hydrolases"/>
    <property type="match status" value="1"/>
</dbReference>
<dbReference type="GO" id="GO:0003677">
    <property type="term" value="F:DNA binding"/>
    <property type="evidence" value="ECO:0007669"/>
    <property type="project" value="UniProtKB-KW"/>
</dbReference>
<keyword evidence="3" id="KW-0804">Transcription</keyword>
<dbReference type="CDD" id="cd06170">
    <property type="entry name" value="LuxR_C_like"/>
    <property type="match status" value="1"/>
</dbReference>
<evidence type="ECO:0000256" key="4">
    <source>
        <dbReference type="SAM" id="MobiDB-lite"/>
    </source>
</evidence>
<dbReference type="SUPFAM" id="SSF48452">
    <property type="entry name" value="TPR-like"/>
    <property type="match status" value="1"/>
</dbReference>
<evidence type="ECO:0000259" key="5">
    <source>
        <dbReference type="PROSITE" id="PS50043"/>
    </source>
</evidence>
<name>A0A840RV07_9BURK</name>
<dbReference type="InterPro" id="IPR041617">
    <property type="entry name" value="TPR_MalT"/>
</dbReference>
<keyword evidence="7" id="KW-1185">Reference proteome</keyword>
<dbReference type="Pfam" id="PF25873">
    <property type="entry name" value="WHD_MalT"/>
    <property type="match status" value="1"/>
</dbReference>
<feature type="domain" description="HTH luxR-type" evidence="5">
    <location>
        <begin position="959"/>
        <end position="1024"/>
    </location>
</feature>
<dbReference type="EMBL" id="JACHHQ010000005">
    <property type="protein sequence ID" value="MBB5200716.1"/>
    <property type="molecule type" value="Genomic_DNA"/>
</dbReference>
<dbReference type="PROSITE" id="PS00622">
    <property type="entry name" value="HTH_LUXR_1"/>
    <property type="match status" value="1"/>
</dbReference>
<evidence type="ECO:0000256" key="1">
    <source>
        <dbReference type="ARBA" id="ARBA00023015"/>
    </source>
</evidence>
<dbReference type="SMART" id="SM00421">
    <property type="entry name" value="HTH_LUXR"/>
    <property type="match status" value="1"/>
</dbReference>
<dbReference type="Gene3D" id="1.25.40.10">
    <property type="entry name" value="Tetratricopeptide repeat domain"/>
    <property type="match status" value="1"/>
</dbReference>
<organism evidence="6 7">
    <name type="scientific">Glaciimonas immobilis</name>
    <dbReference type="NCBI Taxonomy" id="728004"/>
    <lineage>
        <taxon>Bacteria</taxon>
        <taxon>Pseudomonadati</taxon>
        <taxon>Pseudomonadota</taxon>
        <taxon>Betaproteobacteria</taxon>
        <taxon>Burkholderiales</taxon>
        <taxon>Oxalobacteraceae</taxon>
        <taxon>Glaciimonas</taxon>
    </lineage>
</organism>
<dbReference type="PANTHER" id="PTHR44688">
    <property type="entry name" value="DNA-BINDING TRANSCRIPTIONAL ACTIVATOR DEVR_DOSR"/>
    <property type="match status" value="1"/>
</dbReference>
<reference evidence="6 7" key="1">
    <citation type="submission" date="2020-08" db="EMBL/GenBank/DDBJ databases">
        <title>Genomic Encyclopedia of Type Strains, Phase IV (KMG-IV): sequencing the most valuable type-strain genomes for metagenomic binning, comparative biology and taxonomic classification.</title>
        <authorList>
            <person name="Goeker M."/>
        </authorList>
    </citation>
    <scope>NUCLEOTIDE SEQUENCE [LARGE SCALE GENOMIC DNA]</scope>
    <source>
        <strain evidence="6 7">DSM 23240</strain>
    </source>
</reference>
<feature type="region of interest" description="Disordered" evidence="4">
    <location>
        <begin position="87"/>
        <end position="106"/>
    </location>
</feature>
<dbReference type="SUPFAM" id="SSF46894">
    <property type="entry name" value="C-terminal effector domain of the bipartite response regulators"/>
    <property type="match status" value="1"/>
</dbReference>
<evidence type="ECO:0000256" key="3">
    <source>
        <dbReference type="ARBA" id="ARBA00023163"/>
    </source>
</evidence>
<dbReference type="RefSeq" id="WP_168055817.1">
    <property type="nucleotide sequence ID" value="NZ_JAAOZT010000007.1"/>
</dbReference>
<comment type="caution">
    <text evidence="6">The sequence shown here is derived from an EMBL/GenBank/DDBJ whole genome shotgun (WGS) entry which is preliminary data.</text>
</comment>
<dbReference type="InterPro" id="IPR011990">
    <property type="entry name" value="TPR-like_helical_dom_sf"/>
</dbReference>
<dbReference type="InterPro" id="IPR059106">
    <property type="entry name" value="WHD_MalT"/>
</dbReference>
<feature type="region of interest" description="Disordered" evidence="4">
    <location>
        <begin position="1"/>
        <end position="30"/>
    </location>
</feature>
<dbReference type="PROSITE" id="PS50043">
    <property type="entry name" value="HTH_LUXR_2"/>
    <property type="match status" value="1"/>
</dbReference>
<dbReference type="InterPro" id="IPR000792">
    <property type="entry name" value="Tscrpt_reg_LuxR_C"/>
</dbReference>
<dbReference type="Pfam" id="PF17874">
    <property type="entry name" value="TPR_MalT"/>
    <property type="match status" value="1"/>
</dbReference>
<accession>A0A840RV07</accession>
<dbReference type="InterPro" id="IPR027417">
    <property type="entry name" value="P-loop_NTPase"/>
</dbReference>
<dbReference type="Gene3D" id="1.10.10.10">
    <property type="entry name" value="Winged helix-like DNA-binding domain superfamily/Winged helix DNA-binding domain"/>
    <property type="match status" value="1"/>
</dbReference>
<evidence type="ECO:0000313" key="7">
    <source>
        <dbReference type="Proteomes" id="UP000571084"/>
    </source>
</evidence>
<dbReference type="PRINTS" id="PR00038">
    <property type="entry name" value="HTHLUXR"/>
</dbReference>
<dbReference type="InterPro" id="IPR016032">
    <property type="entry name" value="Sig_transdc_resp-reg_C-effctor"/>
</dbReference>
<dbReference type="InterPro" id="IPR036388">
    <property type="entry name" value="WH-like_DNA-bd_sf"/>
</dbReference>
<gene>
    <name evidence="6" type="ORF">HNR39_002558</name>
</gene>
<keyword evidence="1" id="KW-0805">Transcription regulation</keyword>
<evidence type="ECO:0000256" key="2">
    <source>
        <dbReference type="ARBA" id="ARBA00023125"/>
    </source>
</evidence>
<dbReference type="Pfam" id="PF00196">
    <property type="entry name" value="GerE"/>
    <property type="match status" value="1"/>
</dbReference>
<proteinExistence type="predicted"/>
<keyword evidence="2" id="KW-0238">DNA-binding</keyword>
<dbReference type="GO" id="GO:0006355">
    <property type="term" value="P:regulation of DNA-templated transcription"/>
    <property type="evidence" value="ECO:0007669"/>
    <property type="project" value="InterPro"/>
</dbReference>
<protein>
    <submittedName>
        <fullName evidence="6">LuxR family maltose regulon positive regulatory protein</fullName>
    </submittedName>
</protein>
<dbReference type="Gene3D" id="3.40.50.300">
    <property type="entry name" value="P-loop containing nucleotide triphosphate hydrolases"/>
    <property type="match status" value="1"/>
</dbReference>
<dbReference type="AlphaFoldDB" id="A0A840RV07"/>
<dbReference type="Proteomes" id="UP000571084">
    <property type="component" value="Unassembled WGS sequence"/>
</dbReference>
<dbReference type="PANTHER" id="PTHR44688:SF25">
    <property type="entry name" value="HTH LUXR-TYPE DOMAIN-CONTAINING PROTEIN"/>
    <property type="match status" value="1"/>
</dbReference>
<sequence length="1027" mass="114885">MKKMFLTENPEIPQMDGFKPPDNAARGAMVRTDDGCPFAQQAEKLAFKAINAFSRPRNKFKTSIKASPQALEDGTENYLSNSAELNKKPPVARHFPPSKFSPPPNSLPLITRHKVLARMLNAENAKLMVLDAPAGFGKTTLLRSLHDLLTADKKAVAWLTLDAGDNDLDQLTFNLAQALQKMRLPVPLFSHGFETEAFAHLDQYRPRMFDAVVATGIPFVLILDEFEIVRHPAVLSLIQQTVEALGAGQQIIIGCRGKPLINLARLRARQQLLECNATHMRFRLKETTEFLREKRHLKLNDSDLQKLHEITDGWPAALWLSSLALENNPDPRQFIKTFTGSNSSVAAYLAEDVLSQKPQYLQEFILQTSILPQFCIESCIAVTGHPDSKQLLEEIEGSNMFITPLDDQRKWFSYHPLFATFLQSQLAQRHPGVARDLHRRASRWHLDQDQAIFAIDHAVAADDKQLLLELLEQKAEALLLQGRVRLLARWFDTLNQQSLESNSKLIFVYAWVLIHTNRSGEALALQEALGHSDDAAYLRPDSDMLISYPAAMALRTFSLVMLDRIEETAPLWEGAQLLDNDTYEPFLQTMLMIGCAYYYATIGRYQEARQALDRVIQRDANKRSLFGSAVAGYMNSMLDMLQGNFRSAGARLHLLIGEQPPPGGARYGADSGFSSIYLAQIYYETGLLDKAKRLLKLYLPLVKEAGTPDHLITSHLIYARILRAEGNINDALQTLFDMEHLGLQRGLPRLVDMARIERARGAIMDGDLVTARDMLALIKTRSASVHPDFQPIAHDIDNPALALMRLDVHSAKAIAAVPVLKTHLDDAYRRGRMHFALRIKVVYALALANAGQTLLAFATIREALQEALPENFVRIFLDEGPALLALIEAFLDELQRPTSKVPGESCDKRHHMALVIFAEKLLATHSANHLAAQSDGDHPVTKGTSVIVPMSSDDSSLLRNAKISDITERERDVLHLLAKGHGNQLIAEKLFVSVTTVRAHLRNINIKLDAHTRTEAIAIARERAIIR</sequence>
<evidence type="ECO:0000313" key="6">
    <source>
        <dbReference type="EMBL" id="MBB5200716.1"/>
    </source>
</evidence>